<protein>
    <recommendedName>
        <fullName evidence="5">Response regulatory domain-containing protein</fullName>
    </recommendedName>
</protein>
<evidence type="ECO:0000313" key="4">
    <source>
        <dbReference type="Proteomes" id="UP000432350"/>
    </source>
</evidence>
<dbReference type="Proteomes" id="UP000251241">
    <property type="component" value="Unassembled WGS sequence"/>
</dbReference>
<evidence type="ECO:0000313" key="1">
    <source>
        <dbReference type="EMBL" id="SPZ94449.1"/>
    </source>
</evidence>
<evidence type="ECO:0000313" key="3">
    <source>
        <dbReference type="Proteomes" id="UP000251241"/>
    </source>
</evidence>
<dbReference type="InterPro" id="IPR011006">
    <property type="entry name" value="CheY-like_superfamily"/>
</dbReference>
<dbReference type="EMBL" id="CABWMV010000027">
    <property type="protein sequence ID" value="VXD07152.1"/>
    <property type="molecule type" value="Genomic_DNA"/>
</dbReference>
<dbReference type="EMBL" id="UAUU01000011">
    <property type="protein sequence ID" value="SPZ94449.1"/>
    <property type="molecule type" value="Genomic_DNA"/>
</dbReference>
<gene>
    <name evidence="1" type="ORF">NCTC11343_05309</name>
    <name evidence="2" type="ORF">SPHINGO8BC_80069</name>
</gene>
<reference evidence="1 3" key="1">
    <citation type="submission" date="2018-06" db="EMBL/GenBank/DDBJ databases">
        <authorList>
            <consortium name="Pathogen Informatics"/>
            <person name="Doyle S."/>
        </authorList>
    </citation>
    <scope>NUCLEOTIDE SEQUENCE [LARGE SCALE GENOMIC DNA]</scope>
    <source>
        <strain evidence="1 3">NCTC11343</strain>
    </source>
</reference>
<dbReference type="Proteomes" id="UP000432350">
    <property type="component" value="Unassembled WGS sequence"/>
</dbReference>
<reference evidence="2 4" key="2">
    <citation type="submission" date="2019-10" db="EMBL/GenBank/DDBJ databases">
        <authorList>
            <person name="Karimi E."/>
        </authorList>
    </citation>
    <scope>NUCLEOTIDE SEQUENCE [LARGE SCALE GENOMIC DNA]</scope>
    <source>
        <strain evidence="2">Sphingobacterium sp. 8BC</strain>
    </source>
</reference>
<organism evidence="1 3">
    <name type="scientific">Sphingobacterium multivorum</name>
    <dbReference type="NCBI Taxonomy" id="28454"/>
    <lineage>
        <taxon>Bacteria</taxon>
        <taxon>Pseudomonadati</taxon>
        <taxon>Bacteroidota</taxon>
        <taxon>Sphingobacteriia</taxon>
        <taxon>Sphingobacteriales</taxon>
        <taxon>Sphingobacteriaceae</taxon>
        <taxon>Sphingobacterium</taxon>
    </lineage>
</organism>
<dbReference type="AlphaFoldDB" id="A0A2X2LMV1"/>
<dbReference type="SUPFAM" id="SSF52172">
    <property type="entry name" value="CheY-like"/>
    <property type="match status" value="1"/>
</dbReference>
<evidence type="ECO:0008006" key="5">
    <source>
        <dbReference type="Google" id="ProtNLM"/>
    </source>
</evidence>
<name>A0A2X2LMV1_SPHMU</name>
<accession>A0A654DMG7</accession>
<sequence length="38" mass="4404">MKSKKIMICDDDQGIVEMLELFLDLEGYQVLSEKTVQI</sequence>
<proteinExistence type="predicted"/>
<accession>A0A2X2LMV1</accession>
<evidence type="ECO:0000313" key="2">
    <source>
        <dbReference type="EMBL" id="VXD07152.1"/>
    </source>
</evidence>